<keyword evidence="5 8" id="KW-0479">Metal-binding</keyword>
<protein>
    <submittedName>
        <fullName evidence="11">Cytochrome c</fullName>
    </submittedName>
</protein>
<evidence type="ECO:0000256" key="6">
    <source>
        <dbReference type="ARBA" id="ARBA00022982"/>
    </source>
</evidence>
<dbReference type="Pfam" id="PF13442">
    <property type="entry name" value="Cytochrome_CBB3"/>
    <property type="match status" value="1"/>
</dbReference>
<evidence type="ECO:0000256" key="8">
    <source>
        <dbReference type="PROSITE-ProRule" id="PRU00433"/>
    </source>
</evidence>
<evidence type="ECO:0000256" key="7">
    <source>
        <dbReference type="ARBA" id="ARBA00023004"/>
    </source>
</evidence>
<comment type="caution">
    <text evidence="11">The sequence shown here is derived from an EMBL/GenBank/DDBJ whole genome shotgun (WGS) entry which is preliminary data.</text>
</comment>
<evidence type="ECO:0000256" key="4">
    <source>
        <dbReference type="ARBA" id="ARBA00022660"/>
    </source>
</evidence>
<feature type="signal peptide" evidence="9">
    <location>
        <begin position="1"/>
        <end position="20"/>
    </location>
</feature>
<evidence type="ECO:0000313" key="12">
    <source>
        <dbReference type="Proteomes" id="UP000005306"/>
    </source>
</evidence>
<name>Q1UZS2_PELU1</name>
<dbReference type="EMBL" id="AAPV01000002">
    <property type="protein sequence ID" value="EAS84119.1"/>
    <property type="molecule type" value="Genomic_DNA"/>
</dbReference>
<feature type="chain" id="PRO_5004196830" evidence="9">
    <location>
        <begin position="21"/>
        <end position="142"/>
    </location>
</feature>
<dbReference type="InterPro" id="IPR009056">
    <property type="entry name" value="Cyt_c-like_dom"/>
</dbReference>
<dbReference type="HOGENOM" id="CLU_127672_2_0_5"/>
<sequence>MKKILLILTLFISLSSISYSDNHFPITRDSELMIARGKIVYQNNCVSCHQVNLSGAKNWKGLDEDGHRKAPPLNGTGHTWHHDDETLHKIIKYGLVGIISDYEGKMGAFGDKLNDKDIDSVLAYIKSFWPDDYYKHQINLSK</sequence>
<dbReference type="InterPro" id="IPR036909">
    <property type="entry name" value="Cyt_c-like_dom_sf"/>
</dbReference>
<keyword evidence="4" id="KW-0679">Respiratory chain</keyword>
<evidence type="ECO:0000256" key="3">
    <source>
        <dbReference type="ARBA" id="ARBA00022617"/>
    </source>
</evidence>
<feature type="domain" description="Cytochrome c" evidence="10">
    <location>
        <begin position="32"/>
        <end position="129"/>
    </location>
</feature>
<dbReference type="PANTHER" id="PTHR35008">
    <property type="entry name" value="BLL4482 PROTEIN-RELATED"/>
    <property type="match status" value="1"/>
</dbReference>
<evidence type="ECO:0000256" key="2">
    <source>
        <dbReference type="ARBA" id="ARBA00022448"/>
    </source>
</evidence>
<keyword evidence="3 8" id="KW-0349">Heme</keyword>
<dbReference type="PANTHER" id="PTHR35008:SF4">
    <property type="entry name" value="BLL4482 PROTEIN"/>
    <property type="match status" value="1"/>
</dbReference>
<comment type="cofactor">
    <cofactor evidence="1">
        <name>heme c</name>
        <dbReference type="ChEBI" id="CHEBI:61717"/>
    </cofactor>
</comment>
<gene>
    <name evidence="11" type="ORF">PU1002_00315</name>
</gene>
<dbReference type="RefSeq" id="WP_006996706.1">
    <property type="nucleotide sequence ID" value="NZ_CH724130.1"/>
</dbReference>
<keyword evidence="6" id="KW-0249">Electron transport</keyword>
<evidence type="ECO:0000256" key="1">
    <source>
        <dbReference type="ARBA" id="ARBA00001926"/>
    </source>
</evidence>
<dbReference type="AlphaFoldDB" id="Q1UZS2"/>
<organism evidence="11 12">
    <name type="scientific">Pelagibacter ubique (strain HTCC1002)</name>
    <dbReference type="NCBI Taxonomy" id="314261"/>
    <lineage>
        <taxon>Bacteria</taxon>
        <taxon>Pseudomonadati</taxon>
        <taxon>Pseudomonadota</taxon>
        <taxon>Alphaproteobacteria</taxon>
        <taxon>Candidatus Pelagibacterales</taxon>
        <taxon>Candidatus Pelagibacteraceae</taxon>
        <taxon>Candidatus Pelagibacter</taxon>
    </lineage>
</organism>
<dbReference type="SUPFAM" id="SSF46626">
    <property type="entry name" value="Cytochrome c"/>
    <property type="match status" value="1"/>
</dbReference>
<proteinExistence type="predicted"/>
<reference evidence="11 12" key="1">
    <citation type="submission" date="2006-04" db="EMBL/GenBank/DDBJ databases">
        <authorList>
            <person name="Giovannoni S.J."/>
            <person name="Cho J.-C."/>
            <person name="Ferriera S."/>
            <person name="Johnson J."/>
            <person name="Kravitz S."/>
            <person name="Halpern A."/>
            <person name="Remington K."/>
            <person name="Beeson K."/>
            <person name="Tran B."/>
            <person name="Rogers Y.-H."/>
            <person name="Friedman R."/>
            <person name="Venter J.C."/>
        </authorList>
    </citation>
    <scope>NUCLEOTIDE SEQUENCE [LARGE SCALE GENOMIC DNA]</scope>
    <source>
        <strain evidence="11 12">HTCC1002</strain>
    </source>
</reference>
<dbReference type="GO" id="GO:0009055">
    <property type="term" value="F:electron transfer activity"/>
    <property type="evidence" value="ECO:0007669"/>
    <property type="project" value="InterPro"/>
</dbReference>
<accession>Q1UZS2</accession>
<evidence type="ECO:0000256" key="5">
    <source>
        <dbReference type="ARBA" id="ARBA00022723"/>
    </source>
</evidence>
<dbReference type="Proteomes" id="UP000005306">
    <property type="component" value="Unassembled WGS sequence"/>
</dbReference>
<dbReference type="GO" id="GO:0005506">
    <property type="term" value="F:iron ion binding"/>
    <property type="evidence" value="ECO:0007669"/>
    <property type="project" value="InterPro"/>
</dbReference>
<evidence type="ECO:0000313" key="11">
    <source>
        <dbReference type="EMBL" id="EAS84119.1"/>
    </source>
</evidence>
<dbReference type="Gene3D" id="1.10.760.10">
    <property type="entry name" value="Cytochrome c-like domain"/>
    <property type="match status" value="1"/>
</dbReference>
<keyword evidence="9" id="KW-0732">Signal</keyword>
<dbReference type="InterPro" id="IPR008168">
    <property type="entry name" value="Cyt_C_IC"/>
</dbReference>
<dbReference type="GO" id="GO:0020037">
    <property type="term" value="F:heme binding"/>
    <property type="evidence" value="ECO:0007669"/>
    <property type="project" value="InterPro"/>
</dbReference>
<dbReference type="PROSITE" id="PS51007">
    <property type="entry name" value="CYTC"/>
    <property type="match status" value="1"/>
</dbReference>
<evidence type="ECO:0000256" key="9">
    <source>
        <dbReference type="SAM" id="SignalP"/>
    </source>
</evidence>
<evidence type="ECO:0000259" key="10">
    <source>
        <dbReference type="PROSITE" id="PS51007"/>
    </source>
</evidence>
<keyword evidence="2" id="KW-0813">Transport</keyword>
<keyword evidence="7 8" id="KW-0408">Iron</keyword>
<dbReference type="InterPro" id="IPR051459">
    <property type="entry name" value="Cytochrome_c-type_DH"/>
</dbReference>
<dbReference type="PRINTS" id="PR00605">
    <property type="entry name" value="CYTCHROMECIC"/>
</dbReference>